<feature type="non-terminal residue" evidence="1">
    <location>
        <position position="1"/>
    </location>
</feature>
<comment type="caution">
    <text evidence="1">The sequence shown here is derived from an EMBL/GenBank/DDBJ whole genome shotgun (WGS) entry which is preliminary data.</text>
</comment>
<dbReference type="EMBL" id="BART01012223">
    <property type="protein sequence ID" value="GAG78386.1"/>
    <property type="molecule type" value="Genomic_DNA"/>
</dbReference>
<sequence>SPLKGEHLIWEIEKLYLDYFFRTFQIKIDDIAYQSIFRIMELLIRKDNEIKIHVLPRVVEILHEKYKVLK</sequence>
<name>X1C1Y4_9ZZZZ</name>
<proteinExistence type="predicted"/>
<evidence type="ECO:0000313" key="1">
    <source>
        <dbReference type="EMBL" id="GAG78386.1"/>
    </source>
</evidence>
<organism evidence="1">
    <name type="scientific">marine sediment metagenome</name>
    <dbReference type="NCBI Taxonomy" id="412755"/>
    <lineage>
        <taxon>unclassified sequences</taxon>
        <taxon>metagenomes</taxon>
        <taxon>ecological metagenomes</taxon>
    </lineage>
</organism>
<protein>
    <submittedName>
        <fullName evidence="1">Uncharacterized protein</fullName>
    </submittedName>
</protein>
<gene>
    <name evidence="1" type="ORF">S01H4_25633</name>
</gene>
<dbReference type="AlphaFoldDB" id="X1C1Y4"/>
<reference evidence="1" key="1">
    <citation type="journal article" date="2014" name="Front. Microbiol.">
        <title>High frequency of phylogenetically diverse reductive dehalogenase-homologous genes in deep subseafloor sedimentary metagenomes.</title>
        <authorList>
            <person name="Kawai M."/>
            <person name="Futagami T."/>
            <person name="Toyoda A."/>
            <person name="Takaki Y."/>
            <person name="Nishi S."/>
            <person name="Hori S."/>
            <person name="Arai W."/>
            <person name="Tsubouchi T."/>
            <person name="Morono Y."/>
            <person name="Uchiyama I."/>
            <person name="Ito T."/>
            <person name="Fujiyama A."/>
            <person name="Inagaki F."/>
            <person name="Takami H."/>
        </authorList>
    </citation>
    <scope>NUCLEOTIDE SEQUENCE</scope>
    <source>
        <strain evidence="1">Expedition CK06-06</strain>
    </source>
</reference>
<accession>X1C1Y4</accession>